<dbReference type="SUPFAM" id="SSF56300">
    <property type="entry name" value="Metallo-dependent phosphatases"/>
    <property type="match status" value="1"/>
</dbReference>
<dbReference type="Pfam" id="PF02872">
    <property type="entry name" value="5_nucleotid_C"/>
    <property type="match status" value="1"/>
</dbReference>
<organism evidence="4 5">
    <name type="scientific">Paenibacillus melissococcoides</name>
    <dbReference type="NCBI Taxonomy" id="2912268"/>
    <lineage>
        <taxon>Bacteria</taxon>
        <taxon>Bacillati</taxon>
        <taxon>Bacillota</taxon>
        <taxon>Bacilli</taxon>
        <taxon>Bacillales</taxon>
        <taxon>Paenibacillaceae</taxon>
        <taxon>Paenibacillus</taxon>
    </lineage>
</organism>
<feature type="domain" description="SLH" evidence="3">
    <location>
        <begin position="525"/>
        <end position="583"/>
    </location>
</feature>
<dbReference type="InterPro" id="IPR029052">
    <property type="entry name" value="Metallo-depent_PP-like"/>
</dbReference>
<dbReference type="Gene3D" id="3.90.780.10">
    <property type="entry name" value="5'-Nucleotidase, C-terminal domain"/>
    <property type="match status" value="1"/>
</dbReference>
<proteinExistence type="inferred from homology"/>
<gene>
    <name evidence="4" type="ORF">WJ0W_002308</name>
</gene>
<dbReference type="InterPro" id="IPR001119">
    <property type="entry name" value="SLH_dom"/>
</dbReference>
<dbReference type="PANTHER" id="PTHR11575">
    <property type="entry name" value="5'-NUCLEOTIDASE-RELATED"/>
    <property type="match status" value="1"/>
</dbReference>
<comment type="caution">
    <text evidence="4">The sequence shown here is derived from an EMBL/GenBank/DDBJ whole genome shotgun (WGS) entry which is preliminary data.</text>
</comment>
<accession>A0ABN8U6Q3</accession>
<dbReference type="InterPro" id="IPR006179">
    <property type="entry name" value="5_nucleotidase/apyrase"/>
</dbReference>
<keyword evidence="1" id="KW-0378">Hydrolase</keyword>
<dbReference type="PROSITE" id="PS51272">
    <property type="entry name" value="SLH"/>
    <property type="match status" value="3"/>
</dbReference>
<evidence type="ECO:0000259" key="3">
    <source>
        <dbReference type="PROSITE" id="PS51272"/>
    </source>
</evidence>
<keyword evidence="5" id="KW-1185">Reference proteome</keyword>
<dbReference type="Proteomes" id="UP001154322">
    <property type="component" value="Unassembled WGS sequence"/>
</dbReference>
<dbReference type="EMBL" id="CALYLO010000002">
    <property type="protein sequence ID" value="CAH8245078.1"/>
    <property type="molecule type" value="Genomic_DNA"/>
</dbReference>
<dbReference type="InterPro" id="IPR036907">
    <property type="entry name" value="5'-Nucleotdase_C_sf"/>
</dbReference>
<keyword evidence="1" id="KW-0547">Nucleotide-binding</keyword>
<dbReference type="Pfam" id="PF00395">
    <property type="entry name" value="SLH"/>
    <property type="match status" value="3"/>
</dbReference>
<sequence>MIVQTGEYGRCLGELDVTFDRNGALTDWNGKLTDIDAKDASGQYILADDAEAAAKLAEYAGPLEEFKKQVIGKTKVFLDGERGSVRRQETNLGNLIADSMRAKVQRLLNETDVKGYVTIQNGGGIRASIQAGDITLGDLLTVMPFGNNLSAVKMTGEEIIAALENGVSGVETGQGRFPQVSGMRFYYDSTKKGETIDAVTGEATQKGERIIKVQVKNDDGTYADIDPRGYYIVATNSFMADGGDFYRSMKQAKNDGRFYELNIVDYEVFIEHLERVGIINAGVEGRITDLKGGKQPEEPGPNPNPGPGTGSGSGSSSSSDSRSTPSPKPTPKPAEDKPGTVTATPEKLAANGRGSLVFEMPAGTSEVKFPSNTYGLLLQNKLEVNSEHITLEIPSELMKQLINPWTDSEKQGAVISLKLAPLAKKAANEMIAKAERATGMKVRLSGDMYELGLMITLANGTTEKLTSFEQPVVLRLTADSDICLDFAGIFAIAGSGAVAQAEGDYARAEMAALIRQFGTYAVLEMTKPFADLPSGHWAYGVIQELALKRIISGTSATKFEPARAITRAEFTALLAQALHLAGTGGKAFADVDADAWYAAPVAAAHEAGIVSGKNANRFDPAGAVTREEMAVLLVKAYEAKTGKKLPANTKGAFSDADRISRWAADYVNAAAGFGLMKGRTTGRFIPEAAATRAEAAQAIYNLLDRLIIRDQQYRAGRVISAMPCFVEDRIAGNWNHYCRREEQFNNPCRIIEERTTEPQRR</sequence>
<evidence type="ECO:0000256" key="1">
    <source>
        <dbReference type="RuleBase" id="RU362119"/>
    </source>
</evidence>
<dbReference type="InterPro" id="IPR008334">
    <property type="entry name" value="5'-Nucleotdase_C"/>
</dbReference>
<dbReference type="RefSeq" id="WP_249725421.1">
    <property type="nucleotide sequence ID" value="NZ_AP031286.1"/>
</dbReference>
<evidence type="ECO:0000313" key="5">
    <source>
        <dbReference type="Proteomes" id="UP001154322"/>
    </source>
</evidence>
<evidence type="ECO:0000313" key="4">
    <source>
        <dbReference type="EMBL" id="CAH8245078.1"/>
    </source>
</evidence>
<feature type="compositionally biased region" description="Low complexity" evidence="2">
    <location>
        <begin position="314"/>
        <end position="325"/>
    </location>
</feature>
<comment type="similarity">
    <text evidence="1">Belongs to the 5'-nucleotidase family.</text>
</comment>
<evidence type="ECO:0000256" key="2">
    <source>
        <dbReference type="SAM" id="MobiDB-lite"/>
    </source>
</evidence>
<feature type="domain" description="SLH" evidence="3">
    <location>
        <begin position="584"/>
        <end position="647"/>
    </location>
</feature>
<reference evidence="4" key="1">
    <citation type="submission" date="2022-06" db="EMBL/GenBank/DDBJ databases">
        <authorList>
            <person name="Dietemann V."/>
            <person name="Ory F."/>
            <person name="Dainat B."/>
            <person name="Oberhansli S."/>
        </authorList>
    </citation>
    <scope>NUCLEOTIDE SEQUENCE</scope>
    <source>
        <strain evidence="4">Ena-SAMPLE-TAB-26-04-2022-14:26:32:270-5432</strain>
    </source>
</reference>
<dbReference type="Gene3D" id="3.60.21.10">
    <property type="match status" value="1"/>
</dbReference>
<dbReference type="PANTHER" id="PTHR11575:SF24">
    <property type="entry name" value="5'-NUCLEOTIDASE"/>
    <property type="match status" value="1"/>
</dbReference>
<dbReference type="PRINTS" id="PR01607">
    <property type="entry name" value="APYRASEFAMLY"/>
</dbReference>
<protein>
    <submittedName>
        <fullName evidence="4">5'-nucleotidase C-terminal domain-containing protein</fullName>
    </submittedName>
</protein>
<dbReference type="SUPFAM" id="SSF55816">
    <property type="entry name" value="5'-nucleotidase (syn. UDP-sugar hydrolase), C-terminal domain"/>
    <property type="match status" value="1"/>
</dbReference>
<feature type="region of interest" description="Disordered" evidence="2">
    <location>
        <begin position="289"/>
        <end position="350"/>
    </location>
</feature>
<feature type="domain" description="SLH" evidence="3">
    <location>
        <begin position="650"/>
        <end position="713"/>
    </location>
</feature>
<name>A0ABN8U6Q3_9BACL</name>